<reference evidence="4 5" key="1">
    <citation type="journal article" date="2022" name="Arch. Microbiol.">
        <title>Paraburkholderia bengalensis sp. nov. isolated from roots of Oryza sativa, IR64.</title>
        <authorList>
            <person name="Nag P."/>
            <person name="Mondal N."/>
            <person name="Sarkar J."/>
            <person name="Das S."/>
        </authorList>
    </citation>
    <scope>NUCLEOTIDE SEQUENCE [LARGE SCALE GENOMIC DNA]</scope>
    <source>
        <strain evidence="4 5">IR64_4_BI</strain>
    </source>
</reference>
<comment type="caution">
    <text evidence="4">The sequence shown here is derived from an EMBL/GenBank/DDBJ whole genome shotgun (WGS) entry which is preliminary data.</text>
</comment>
<organism evidence="4 5">
    <name type="scientific">Paraburkholderia bengalensis</name>
    <dbReference type="NCBI Taxonomy" id="2747562"/>
    <lineage>
        <taxon>Bacteria</taxon>
        <taxon>Pseudomonadati</taxon>
        <taxon>Pseudomonadota</taxon>
        <taxon>Betaproteobacteria</taxon>
        <taxon>Burkholderiales</taxon>
        <taxon>Burkholderiaceae</taxon>
        <taxon>Paraburkholderia</taxon>
    </lineage>
</organism>
<gene>
    <name evidence="4" type="ORF">H3V53_22100</name>
</gene>
<evidence type="ECO:0000313" key="4">
    <source>
        <dbReference type="EMBL" id="MEI5999798.1"/>
    </source>
</evidence>
<feature type="domain" description="GGDEF" evidence="3">
    <location>
        <begin position="25"/>
        <end position="89"/>
    </location>
</feature>
<comment type="catalytic activity">
    <reaction evidence="2">
        <text>2 GTP = 3',3'-c-di-GMP + 2 diphosphate</text>
        <dbReference type="Rhea" id="RHEA:24898"/>
        <dbReference type="ChEBI" id="CHEBI:33019"/>
        <dbReference type="ChEBI" id="CHEBI:37565"/>
        <dbReference type="ChEBI" id="CHEBI:58805"/>
        <dbReference type="EC" id="2.7.7.65"/>
    </reaction>
</comment>
<name>A0ABU8IX14_9BURK</name>
<evidence type="ECO:0000256" key="1">
    <source>
        <dbReference type="ARBA" id="ARBA00012528"/>
    </source>
</evidence>
<evidence type="ECO:0000313" key="5">
    <source>
        <dbReference type="Proteomes" id="UP001386437"/>
    </source>
</evidence>
<dbReference type="Pfam" id="PF00990">
    <property type="entry name" value="GGDEF"/>
    <property type="match status" value="1"/>
</dbReference>
<evidence type="ECO:0000256" key="2">
    <source>
        <dbReference type="ARBA" id="ARBA00034247"/>
    </source>
</evidence>
<dbReference type="PANTHER" id="PTHR45138:SF9">
    <property type="entry name" value="DIGUANYLATE CYCLASE DGCM-RELATED"/>
    <property type="match status" value="1"/>
</dbReference>
<dbReference type="SUPFAM" id="SSF55073">
    <property type="entry name" value="Nucleotide cyclase"/>
    <property type="match status" value="1"/>
</dbReference>
<dbReference type="RefSeq" id="WP_176055639.1">
    <property type="nucleotide sequence ID" value="NZ_JACFYJ010000039.1"/>
</dbReference>
<dbReference type="InterPro" id="IPR029787">
    <property type="entry name" value="Nucleotide_cyclase"/>
</dbReference>
<dbReference type="InterPro" id="IPR000160">
    <property type="entry name" value="GGDEF_dom"/>
</dbReference>
<proteinExistence type="predicted"/>
<sequence>MALKSGFANHYPASGSRHVRRGNLALASAERMRVAAESPRLAHRESPLAAVTLGIGVAQGIVRSPSDVAELFARADSALYMAKRMGRNRARIADDQMRLRGFLRLAGFSS</sequence>
<dbReference type="InterPro" id="IPR043128">
    <property type="entry name" value="Rev_trsase/Diguanyl_cyclase"/>
</dbReference>
<accession>A0ABU8IX14</accession>
<protein>
    <recommendedName>
        <fullName evidence="1">diguanylate cyclase</fullName>
        <ecNumber evidence="1">2.7.7.65</ecNumber>
    </recommendedName>
</protein>
<dbReference type="PANTHER" id="PTHR45138">
    <property type="entry name" value="REGULATORY COMPONENTS OF SENSORY TRANSDUCTION SYSTEM"/>
    <property type="match status" value="1"/>
</dbReference>
<keyword evidence="5" id="KW-1185">Reference proteome</keyword>
<evidence type="ECO:0000259" key="3">
    <source>
        <dbReference type="Pfam" id="PF00990"/>
    </source>
</evidence>
<dbReference type="Proteomes" id="UP001386437">
    <property type="component" value="Unassembled WGS sequence"/>
</dbReference>
<dbReference type="InterPro" id="IPR050469">
    <property type="entry name" value="Diguanylate_Cyclase"/>
</dbReference>
<dbReference type="EC" id="2.7.7.65" evidence="1"/>
<dbReference type="EMBL" id="JACFYJ010000039">
    <property type="protein sequence ID" value="MEI5999798.1"/>
    <property type="molecule type" value="Genomic_DNA"/>
</dbReference>
<dbReference type="Gene3D" id="3.30.70.270">
    <property type="match status" value="1"/>
</dbReference>